<evidence type="ECO:0000313" key="1">
    <source>
        <dbReference type="EMBL" id="CAJ71266.1"/>
    </source>
</evidence>
<dbReference type="AlphaFoldDB" id="Q1PVL1"/>
<dbReference type="Proteomes" id="UP000501926">
    <property type="component" value="Chromosome"/>
</dbReference>
<dbReference type="EMBL" id="CP049055">
    <property type="protein sequence ID" value="QII14255.1"/>
    <property type="molecule type" value="Genomic_DNA"/>
</dbReference>
<reference evidence="1" key="1">
    <citation type="journal article" date="2006" name="Nature">
        <title>Deciphering the evolution and metabolism of an anammox bacterium from a community genome.</title>
        <authorList>
            <person name="Strous M."/>
            <person name="Pelletier E."/>
            <person name="Mangenot S."/>
            <person name="Rattei T."/>
            <person name="Lehner A."/>
            <person name="Taylor M.W."/>
            <person name="Horn M."/>
            <person name="Daims H."/>
            <person name="Bartol-Mavel D."/>
            <person name="Wincker P."/>
            <person name="Barbe V."/>
            <person name="Fonknechten N."/>
            <person name="Vallenet D."/>
            <person name="Segurens B."/>
            <person name="Schenowitz-Truong C."/>
            <person name="Medigue C."/>
            <person name="Collingro A."/>
            <person name="Snel B."/>
            <person name="Dutilh B.E."/>
            <person name="OpDenCamp H.J.M."/>
            <person name="vanDerDrift C."/>
            <person name="Cirpus I."/>
            <person name="vanDePas-Schoonen K.T."/>
            <person name="Harhangi H.R."/>
            <person name="vanNiftrik L."/>
            <person name="Schmid M."/>
            <person name="Keltjens J."/>
            <person name="vanDeVossenberg J."/>
            <person name="Kartal B."/>
            <person name="Meier H."/>
            <person name="Frishman D."/>
            <person name="Huynen M.A."/>
            <person name="Mewes H."/>
            <person name="Weissenbach J."/>
            <person name="Jetten M.S.M."/>
            <person name="Wagner M."/>
            <person name="LePaslier D."/>
        </authorList>
    </citation>
    <scope>NUCLEOTIDE SEQUENCE</scope>
</reference>
<evidence type="ECO:0000313" key="2">
    <source>
        <dbReference type="EMBL" id="QII14255.1"/>
    </source>
</evidence>
<accession>Q1PVL1</accession>
<evidence type="ECO:0000313" key="3">
    <source>
        <dbReference type="Proteomes" id="UP000501926"/>
    </source>
</evidence>
<proteinExistence type="predicted"/>
<reference evidence="2 3" key="3">
    <citation type="submission" date="2020-02" db="EMBL/GenBank/DDBJ databases">
        <title>Newly sequenced genome of strain CSTR1 showed variability in Candidatus Kuenenia stuttgartiensis genomes.</title>
        <authorList>
            <person name="Ding C."/>
            <person name="Adrian L."/>
        </authorList>
    </citation>
    <scope>NUCLEOTIDE SEQUENCE [LARGE SCALE GENOMIC DNA]</scope>
    <source>
        <strain evidence="2 3">CSTR1</strain>
    </source>
</reference>
<organism evidence="1">
    <name type="scientific">Kuenenia stuttgartiensis</name>
    <dbReference type="NCBI Taxonomy" id="174633"/>
    <lineage>
        <taxon>Bacteria</taxon>
        <taxon>Pseudomonadati</taxon>
        <taxon>Planctomycetota</taxon>
        <taxon>Candidatus Brocadiia</taxon>
        <taxon>Candidatus Brocadiales</taxon>
        <taxon>Candidatus Brocadiaceae</taxon>
        <taxon>Candidatus Kuenenia</taxon>
    </lineage>
</organism>
<name>Q1PVL1_KUEST</name>
<sequence length="53" mass="6347">MPLSKTGRQHIIIHKEHGFTLNRFFHHRQGQFNAPIEKHLEQQVFRPAVFLTK</sequence>
<protein>
    <submittedName>
        <fullName evidence="1">Uncharacterized protein</fullName>
    </submittedName>
</protein>
<gene>
    <name evidence="2" type="ORF">KsCSTR_48780</name>
    <name evidence="1" type="ORF">kustc0521</name>
</gene>
<dbReference type="EMBL" id="CT573073">
    <property type="protein sequence ID" value="CAJ71266.1"/>
    <property type="molecule type" value="Genomic_DNA"/>
</dbReference>
<reference evidence="1" key="2">
    <citation type="submission" date="2006-01" db="EMBL/GenBank/DDBJ databases">
        <authorList>
            <person name="Genoscope"/>
        </authorList>
    </citation>
    <scope>NUCLEOTIDE SEQUENCE</scope>
</reference>